<proteinExistence type="predicted"/>
<dbReference type="EMBL" id="MHQY01000038">
    <property type="protein sequence ID" value="OHA12880.1"/>
    <property type="molecule type" value="Genomic_DNA"/>
</dbReference>
<evidence type="ECO:0008006" key="4">
    <source>
        <dbReference type="Google" id="ProtNLM"/>
    </source>
</evidence>
<protein>
    <recommendedName>
        <fullName evidence="4">Small-conductance mechanosensitive ion channel</fullName>
    </recommendedName>
</protein>
<dbReference type="Proteomes" id="UP000177171">
    <property type="component" value="Unassembled WGS sequence"/>
</dbReference>
<keyword evidence="1" id="KW-0812">Transmembrane</keyword>
<dbReference type="InterPro" id="IPR008910">
    <property type="entry name" value="MSC_TM_helix"/>
</dbReference>
<dbReference type="Pfam" id="PF05552">
    <property type="entry name" value="MS_channel_1st_1"/>
    <property type="match status" value="2"/>
</dbReference>
<dbReference type="PANTHER" id="PTHR30221:SF1">
    <property type="entry name" value="SMALL-CONDUCTANCE MECHANOSENSITIVE CHANNEL"/>
    <property type="match status" value="1"/>
</dbReference>
<keyword evidence="1" id="KW-0472">Membrane</keyword>
<evidence type="ECO:0000313" key="2">
    <source>
        <dbReference type="EMBL" id="OHA12880.1"/>
    </source>
</evidence>
<comment type="caution">
    <text evidence="2">The sequence shown here is derived from an EMBL/GenBank/DDBJ whole genome shotgun (WGS) entry which is preliminary data.</text>
</comment>
<name>A0A1G2LMK4_9BACT</name>
<dbReference type="AlphaFoldDB" id="A0A1G2LMK4"/>
<reference evidence="2 3" key="1">
    <citation type="journal article" date="2016" name="Nat. Commun.">
        <title>Thousands of microbial genomes shed light on interconnected biogeochemical processes in an aquifer system.</title>
        <authorList>
            <person name="Anantharaman K."/>
            <person name="Brown C.T."/>
            <person name="Hug L.A."/>
            <person name="Sharon I."/>
            <person name="Castelle C.J."/>
            <person name="Probst A.J."/>
            <person name="Thomas B.C."/>
            <person name="Singh A."/>
            <person name="Wilkins M.J."/>
            <person name="Karaoz U."/>
            <person name="Brodie E.L."/>
            <person name="Williams K.H."/>
            <person name="Hubbard S.S."/>
            <person name="Banfield J.F."/>
        </authorList>
    </citation>
    <scope>NUCLEOTIDE SEQUENCE [LARGE SCALE GENOMIC DNA]</scope>
</reference>
<gene>
    <name evidence="2" type="ORF">A3G49_03800</name>
</gene>
<keyword evidence="1" id="KW-1133">Transmembrane helix</keyword>
<dbReference type="Gene3D" id="1.10.287.1260">
    <property type="match status" value="2"/>
</dbReference>
<accession>A0A1G2LMK4</accession>
<evidence type="ECO:0000256" key="1">
    <source>
        <dbReference type="SAM" id="Phobius"/>
    </source>
</evidence>
<feature type="transmembrane region" description="Helical" evidence="1">
    <location>
        <begin position="126"/>
        <end position="147"/>
    </location>
</feature>
<dbReference type="InterPro" id="IPR045275">
    <property type="entry name" value="MscS_archaea/bacteria_type"/>
</dbReference>
<evidence type="ECO:0000313" key="3">
    <source>
        <dbReference type="Proteomes" id="UP000177171"/>
    </source>
</evidence>
<organism evidence="2 3">
    <name type="scientific">Candidatus Sungbacteria bacterium RIFCSPLOWO2_12_FULL_41_11</name>
    <dbReference type="NCBI Taxonomy" id="1802286"/>
    <lineage>
        <taxon>Bacteria</taxon>
        <taxon>Candidatus Sungiibacteriota</taxon>
    </lineage>
</organism>
<dbReference type="PANTHER" id="PTHR30221">
    <property type="entry name" value="SMALL-CONDUCTANCE MECHANOSENSITIVE CHANNEL"/>
    <property type="match status" value="1"/>
</dbReference>
<dbReference type="GO" id="GO:0008381">
    <property type="term" value="F:mechanosensitive monoatomic ion channel activity"/>
    <property type="evidence" value="ECO:0007669"/>
    <property type="project" value="InterPro"/>
</dbReference>
<feature type="transmembrane region" description="Helical" evidence="1">
    <location>
        <begin position="159"/>
        <end position="181"/>
    </location>
</feature>
<feature type="transmembrane region" description="Helical" evidence="1">
    <location>
        <begin position="187"/>
        <end position="209"/>
    </location>
</feature>
<sequence length="228" mass="24328">MIYPADWGVVIVTSLQESWAAVVGFVPLLVGAAVVFLIGWIVASAVGKLIEQVVRALRVDQFLAKLDFEQAMERAGMKLNSGAFIGGLVKWFLVIVFLLAAVNILGERFQPISDFLKQVLVYLPNVVVAAIILVIAALVADAAEAVVRTSIKSFGLRAPLVGVVIRWSIWVFAVIAALLQLGVATVLLQTVITGVVAMLALAFGLAFGLGGREAAADMIDKIRGDMNR</sequence>
<feature type="transmembrane region" description="Helical" evidence="1">
    <location>
        <begin position="82"/>
        <end position="106"/>
    </location>
</feature>
<feature type="transmembrane region" description="Helical" evidence="1">
    <location>
        <begin position="20"/>
        <end position="43"/>
    </location>
</feature>